<accession>A0A2G9V7B2</accession>
<gene>
    <name evidence="1" type="ORF">TELCIR_00208</name>
</gene>
<dbReference type="Gene3D" id="3.30.2350.10">
    <property type="entry name" value="Pseudouridine synthase"/>
    <property type="match status" value="1"/>
</dbReference>
<protein>
    <recommendedName>
        <fullName evidence="3">Pseudouridine synthase II N-terminal domain-containing protein</fullName>
    </recommendedName>
</protein>
<dbReference type="PANTHER" id="PTHR13195">
    <property type="entry name" value="PSEUDOURIDINE SYNTHASE-RELATED"/>
    <property type="match status" value="1"/>
</dbReference>
<dbReference type="InterPro" id="IPR020103">
    <property type="entry name" value="PsdUridine_synth_cat_dom_sf"/>
</dbReference>
<dbReference type="Proteomes" id="UP000230423">
    <property type="component" value="Unassembled WGS sequence"/>
</dbReference>
<dbReference type="AlphaFoldDB" id="A0A2G9V7B2"/>
<evidence type="ECO:0000313" key="1">
    <source>
        <dbReference type="EMBL" id="PIO77630.1"/>
    </source>
</evidence>
<evidence type="ECO:0008006" key="3">
    <source>
        <dbReference type="Google" id="ProtNLM"/>
    </source>
</evidence>
<proteinExistence type="predicted"/>
<evidence type="ECO:0000313" key="2">
    <source>
        <dbReference type="Proteomes" id="UP000230423"/>
    </source>
</evidence>
<dbReference type="GO" id="GO:0001522">
    <property type="term" value="P:pseudouridine synthesis"/>
    <property type="evidence" value="ECO:0007669"/>
    <property type="project" value="InterPro"/>
</dbReference>
<keyword evidence="2" id="KW-1185">Reference proteome</keyword>
<dbReference type="InterPro" id="IPR039048">
    <property type="entry name" value="Trub2"/>
</dbReference>
<name>A0A2G9V7B2_TELCI</name>
<sequence>MIKGRVTLKADYDHVTRHRLEKLIARVQSEYRKIAFHAAEVDLQSEAAFEIARKGLPRAQLAGAQIVYMCTIKHFNLPFFGLQVQCVGETDAFLRCFIHELGVSLGTTASCMRLQRRIMNNLPDDEGIVSEGNSPYEEERNVVDGLDLQIEQEYDAMRPAWPRHYT</sequence>
<dbReference type="PANTHER" id="PTHR13195:SF0">
    <property type="entry name" value="PSEUDOURIDYLATE SYNTHASE TRUB2, MITOCHONDRIAL"/>
    <property type="match status" value="1"/>
</dbReference>
<dbReference type="OrthoDB" id="9995526at2759"/>
<reference evidence="1 2" key="1">
    <citation type="submission" date="2015-09" db="EMBL/GenBank/DDBJ databases">
        <title>Draft genome of the parasitic nematode Teladorsagia circumcincta isolate WARC Sus (inbred).</title>
        <authorList>
            <person name="Mitreva M."/>
        </authorList>
    </citation>
    <scope>NUCLEOTIDE SEQUENCE [LARGE SCALE GENOMIC DNA]</scope>
    <source>
        <strain evidence="1 2">S</strain>
    </source>
</reference>
<dbReference type="GO" id="GO:0009982">
    <property type="term" value="F:pseudouridine synthase activity"/>
    <property type="evidence" value="ECO:0007669"/>
    <property type="project" value="InterPro"/>
</dbReference>
<organism evidence="1 2">
    <name type="scientific">Teladorsagia circumcincta</name>
    <name type="common">Brown stomach worm</name>
    <name type="synonym">Ostertagia circumcincta</name>
    <dbReference type="NCBI Taxonomy" id="45464"/>
    <lineage>
        <taxon>Eukaryota</taxon>
        <taxon>Metazoa</taxon>
        <taxon>Ecdysozoa</taxon>
        <taxon>Nematoda</taxon>
        <taxon>Chromadorea</taxon>
        <taxon>Rhabditida</taxon>
        <taxon>Rhabditina</taxon>
        <taxon>Rhabditomorpha</taxon>
        <taxon>Strongyloidea</taxon>
        <taxon>Trichostrongylidae</taxon>
        <taxon>Teladorsagia</taxon>
    </lineage>
</organism>
<dbReference type="GO" id="GO:0003723">
    <property type="term" value="F:RNA binding"/>
    <property type="evidence" value="ECO:0007669"/>
    <property type="project" value="InterPro"/>
</dbReference>
<dbReference type="EMBL" id="KZ344990">
    <property type="protein sequence ID" value="PIO77630.1"/>
    <property type="molecule type" value="Genomic_DNA"/>
</dbReference>
<dbReference type="SUPFAM" id="SSF55120">
    <property type="entry name" value="Pseudouridine synthase"/>
    <property type="match status" value="1"/>
</dbReference>